<organism evidence="1 2">
    <name type="scientific">Trichogramma brassicae</name>
    <dbReference type="NCBI Taxonomy" id="86971"/>
    <lineage>
        <taxon>Eukaryota</taxon>
        <taxon>Metazoa</taxon>
        <taxon>Ecdysozoa</taxon>
        <taxon>Arthropoda</taxon>
        <taxon>Hexapoda</taxon>
        <taxon>Insecta</taxon>
        <taxon>Pterygota</taxon>
        <taxon>Neoptera</taxon>
        <taxon>Endopterygota</taxon>
        <taxon>Hymenoptera</taxon>
        <taxon>Apocrita</taxon>
        <taxon>Proctotrupomorpha</taxon>
        <taxon>Chalcidoidea</taxon>
        <taxon>Trichogrammatidae</taxon>
        <taxon>Trichogramma</taxon>
    </lineage>
</organism>
<gene>
    <name evidence="1" type="ORF">TBRA_LOCUS787</name>
</gene>
<keyword evidence="2" id="KW-1185">Reference proteome</keyword>
<name>A0A6H5HYD3_9HYME</name>
<evidence type="ECO:0000313" key="2">
    <source>
        <dbReference type="Proteomes" id="UP000479190"/>
    </source>
</evidence>
<dbReference type="EMBL" id="CADCXV010000162">
    <property type="protein sequence ID" value="CAB0028636.1"/>
    <property type="molecule type" value="Genomic_DNA"/>
</dbReference>
<proteinExistence type="predicted"/>
<reference evidence="1 2" key="1">
    <citation type="submission" date="2020-02" db="EMBL/GenBank/DDBJ databases">
        <authorList>
            <person name="Ferguson B K."/>
        </authorList>
    </citation>
    <scope>NUCLEOTIDE SEQUENCE [LARGE SCALE GENOMIC DNA]</scope>
</reference>
<dbReference type="AlphaFoldDB" id="A0A6H5HYD3"/>
<dbReference type="Proteomes" id="UP000479190">
    <property type="component" value="Unassembled WGS sequence"/>
</dbReference>
<protein>
    <submittedName>
        <fullName evidence="1">Uncharacterized protein</fullName>
    </submittedName>
</protein>
<evidence type="ECO:0000313" key="1">
    <source>
        <dbReference type="EMBL" id="CAB0028636.1"/>
    </source>
</evidence>
<sequence length="149" mass="16268">MKLAEASRHARRTHLLNHSHVSSFDSGQVAVASASAHISRARQGKRNRAICARRRPVGLVFLKFFFPHSPAPSSSASRPISTAANASVDTCPLYVITRHPLPVSCLKLEFTRFLAPYVASTLVRPGRVPSVDLSLPPQGHRRRLSADAI</sequence>
<accession>A0A6H5HYD3</accession>